<keyword evidence="10" id="KW-1185">Reference proteome</keyword>
<evidence type="ECO:0000313" key="9">
    <source>
        <dbReference type="EMBL" id="OHS94917.1"/>
    </source>
</evidence>
<gene>
    <name evidence="9" type="ORF">TRFO_38937</name>
</gene>
<dbReference type="GO" id="GO:0005524">
    <property type="term" value="F:ATP binding"/>
    <property type="evidence" value="ECO:0007669"/>
    <property type="project" value="UniProtKB-KW"/>
</dbReference>
<keyword evidence="1" id="KW-0723">Serine/threonine-protein kinase</keyword>
<evidence type="ECO:0000313" key="10">
    <source>
        <dbReference type="Proteomes" id="UP000179807"/>
    </source>
</evidence>
<keyword evidence="5" id="KW-0067">ATP-binding</keyword>
<dbReference type="FunFam" id="1.10.510.10:FF:000008">
    <property type="entry name" value="Non-specific serine/threonine protein kinase"/>
    <property type="match status" value="1"/>
</dbReference>
<accession>A0A1J4JBX5</accession>
<dbReference type="InterPro" id="IPR000719">
    <property type="entry name" value="Prot_kinase_dom"/>
</dbReference>
<dbReference type="PANTHER" id="PTHR24351">
    <property type="entry name" value="RIBOSOMAL PROTEIN S6 KINASE"/>
    <property type="match status" value="1"/>
</dbReference>
<dbReference type="CDD" id="cd05123">
    <property type="entry name" value="STKc_AGC"/>
    <property type="match status" value="1"/>
</dbReference>
<dbReference type="SUPFAM" id="SSF56112">
    <property type="entry name" value="Protein kinase-like (PK-like)"/>
    <property type="match status" value="1"/>
</dbReference>
<evidence type="ECO:0000256" key="4">
    <source>
        <dbReference type="ARBA" id="ARBA00022777"/>
    </source>
</evidence>
<dbReference type="Proteomes" id="UP000179807">
    <property type="component" value="Unassembled WGS sequence"/>
</dbReference>
<feature type="domain" description="Protein kinase" evidence="7">
    <location>
        <begin position="107"/>
        <end position="460"/>
    </location>
</feature>
<dbReference type="GeneID" id="94847042"/>
<dbReference type="AlphaFoldDB" id="A0A1J4JBX5"/>
<dbReference type="InterPro" id="IPR011009">
    <property type="entry name" value="Kinase-like_dom_sf"/>
</dbReference>
<protein>
    <submittedName>
        <fullName evidence="9">AGC family protein kinase</fullName>
    </submittedName>
</protein>
<feature type="domain" description="AGC-kinase C-terminal" evidence="8">
    <location>
        <begin position="461"/>
        <end position="528"/>
    </location>
</feature>
<feature type="region of interest" description="Disordered" evidence="6">
    <location>
        <begin position="132"/>
        <end position="157"/>
    </location>
</feature>
<dbReference type="PROSITE" id="PS51285">
    <property type="entry name" value="AGC_KINASE_CTER"/>
    <property type="match status" value="1"/>
</dbReference>
<organism evidence="9 10">
    <name type="scientific">Tritrichomonas foetus</name>
    <dbReference type="NCBI Taxonomy" id="1144522"/>
    <lineage>
        <taxon>Eukaryota</taxon>
        <taxon>Metamonada</taxon>
        <taxon>Parabasalia</taxon>
        <taxon>Tritrichomonadida</taxon>
        <taxon>Tritrichomonadidae</taxon>
        <taxon>Tritrichomonas</taxon>
    </lineage>
</organism>
<dbReference type="Gene3D" id="1.10.510.10">
    <property type="entry name" value="Transferase(Phosphotransferase) domain 1"/>
    <property type="match status" value="1"/>
</dbReference>
<keyword evidence="3" id="KW-0547">Nucleotide-binding</keyword>
<feature type="compositionally biased region" description="Polar residues" evidence="6">
    <location>
        <begin position="142"/>
        <end position="156"/>
    </location>
</feature>
<evidence type="ECO:0000256" key="2">
    <source>
        <dbReference type="ARBA" id="ARBA00022679"/>
    </source>
</evidence>
<proteinExistence type="predicted"/>
<dbReference type="GO" id="GO:0004674">
    <property type="term" value="F:protein serine/threonine kinase activity"/>
    <property type="evidence" value="ECO:0007669"/>
    <property type="project" value="UniProtKB-KW"/>
</dbReference>
<dbReference type="VEuPathDB" id="TrichDB:TRFO_38937"/>
<evidence type="ECO:0000259" key="7">
    <source>
        <dbReference type="PROSITE" id="PS50011"/>
    </source>
</evidence>
<dbReference type="SMART" id="SM00220">
    <property type="entry name" value="S_TKc"/>
    <property type="match status" value="1"/>
</dbReference>
<comment type="caution">
    <text evidence="9">The sequence shown here is derived from an EMBL/GenBank/DDBJ whole genome shotgun (WGS) entry which is preliminary data.</text>
</comment>
<name>A0A1J4JBX5_9EUKA</name>
<dbReference type="PROSITE" id="PS50011">
    <property type="entry name" value="PROTEIN_KINASE_DOM"/>
    <property type="match status" value="1"/>
</dbReference>
<dbReference type="Pfam" id="PF00069">
    <property type="entry name" value="Pkinase"/>
    <property type="match status" value="1"/>
</dbReference>
<evidence type="ECO:0000256" key="5">
    <source>
        <dbReference type="ARBA" id="ARBA00022840"/>
    </source>
</evidence>
<dbReference type="RefSeq" id="XP_068348054.1">
    <property type="nucleotide sequence ID" value="XM_068512338.1"/>
</dbReference>
<dbReference type="InterPro" id="IPR045270">
    <property type="entry name" value="STKc_AGC"/>
</dbReference>
<evidence type="ECO:0000256" key="3">
    <source>
        <dbReference type="ARBA" id="ARBA00022741"/>
    </source>
</evidence>
<dbReference type="Gene3D" id="3.30.200.20">
    <property type="entry name" value="Phosphorylase Kinase, domain 1"/>
    <property type="match status" value="1"/>
</dbReference>
<sequence length="539" mass="61657">MAIRSTSSLPLIDGWMCVNNSRRFCCIKEGVLKIAHDETNESVEVSMPLDQIVDAVRVPDSALELDVLPENARPLRFRFSCEQALQACLSAFRKISHNKKWKAVSEFRYVKRLGCGYFGEVSLVAREAEKGSKNLTDKHSTSNKLPHSSQSGSQKVFSKDFSGVSDSKFSEVNIQSEFTKSCDFTKNIQFNQFCNSHFFEAASYDADNEFSFKDSESADESHLVDNSGKFEFYAMKRIPKTKIFENPMLNRVMAERNILIRSNNPFIPKLYAAFQTNKYIVLVMEYVAGGDLQQLLDKDVVFNLDQIKIYLAELIIALHYLHKMGLVFRDLKPSNILLDLDGHLKLTDFGLSKDLVFTNDQSTSSLCGTHEYLAPEMVTGKSYSYAVDWWALGVIAFRLICGYLPFRNPNLVKLYEMIEKGQYRLPRSLDESTKSFLNGLLQKQPELRLNYTKMLSHKFFEGIDWKKVARREYEMQYIPWDARDSILTDSLVNSIDDQKMDSEGSVINDTMHIKGFSYDCENRTDCCDISAEMVPSILI</sequence>
<dbReference type="InterPro" id="IPR000961">
    <property type="entry name" value="AGC-kinase_C"/>
</dbReference>
<evidence type="ECO:0000259" key="8">
    <source>
        <dbReference type="PROSITE" id="PS51285"/>
    </source>
</evidence>
<keyword evidence="4 9" id="KW-0418">Kinase</keyword>
<evidence type="ECO:0000256" key="1">
    <source>
        <dbReference type="ARBA" id="ARBA00022527"/>
    </source>
</evidence>
<reference evidence="9" key="1">
    <citation type="submission" date="2016-10" db="EMBL/GenBank/DDBJ databases">
        <authorList>
            <person name="Benchimol M."/>
            <person name="Almeida L.G."/>
            <person name="Vasconcelos A.T."/>
            <person name="Perreira-Neves A."/>
            <person name="Rosa I.A."/>
            <person name="Tasca T."/>
            <person name="Bogo M.R."/>
            <person name="de Souza W."/>
        </authorList>
    </citation>
    <scope>NUCLEOTIDE SEQUENCE [LARGE SCALE GENOMIC DNA]</scope>
    <source>
        <strain evidence="9">K</strain>
    </source>
</reference>
<dbReference type="OrthoDB" id="1405469at2759"/>
<keyword evidence="2" id="KW-0808">Transferase</keyword>
<evidence type="ECO:0000256" key="6">
    <source>
        <dbReference type="SAM" id="MobiDB-lite"/>
    </source>
</evidence>
<dbReference type="EMBL" id="MLAK01001281">
    <property type="protein sequence ID" value="OHS94917.1"/>
    <property type="molecule type" value="Genomic_DNA"/>
</dbReference>